<dbReference type="PANTHER" id="PTHR11926">
    <property type="entry name" value="GLUCOSYL/GLUCURONOSYL TRANSFERASES"/>
    <property type="match status" value="1"/>
</dbReference>
<dbReference type="FunFam" id="3.40.50.2000:FF:000055">
    <property type="entry name" value="Glycosyltransferase"/>
    <property type="match status" value="1"/>
</dbReference>
<comment type="catalytic activity">
    <reaction evidence="3">
        <text>7-deoxyloganetin + UDP-alpha-D-glucose = 7-deoxyloganin + UDP + H(+)</text>
        <dbReference type="Rhea" id="RHEA:39899"/>
        <dbReference type="ChEBI" id="CHEBI:15378"/>
        <dbReference type="ChEBI" id="CHEBI:18370"/>
        <dbReference type="ChEBI" id="CHEBI:58223"/>
        <dbReference type="ChEBI" id="CHEBI:58885"/>
        <dbReference type="ChEBI" id="CHEBI:76849"/>
        <dbReference type="EC" id="2.4.1.324"/>
    </reaction>
</comment>
<gene>
    <name evidence="6" type="ORF">MIMGU_mgv1a005587mg</name>
</gene>
<dbReference type="eggNOG" id="KOG1192">
    <property type="taxonomic scope" value="Eukaryota"/>
</dbReference>
<dbReference type="PANTHER" id="PTHR11926:SF774">
    <property type="entry name" value="UDP-GLYCOSYLTRANSFERASE 85A1-RELATED"/>
    <property type="match status" value="1"/>
</dbReference>
<dbReference type="GO" id="GO:0005737">
    <property type="term" value="C:cytoplasm"/>
    <property type="evidence" value="ECO:0000318"/>
    <property type="project" value="GO_Central"/>
</dbReference>
<reference evidence="6 7" key="1">
    <citation type="journal article" date="2013" name="Proc. Natl. Acad. Sci. U.S.A.">
        <title>Fine-scale variation in meiotic recombination in Mimulus inferred from population shotgun sequencing.</title>
        <authorList>
            <person name="Hellsten U."/>
            <person name="Wright K.M."/>
            <person name="Jenkins J."/>
            <person name="Shu S."/>
            <person name="Yuan Y."/>
            <person name="Wessler S.R."/>
            <person name="Schmutz J."/>
            <person name="Willis J.H."/>
            <person name="Rokhsar D.S."/>
        </authorList>
    </citation>
    <scope>NUCLEOTIDE SEQUENCE [LARGE SCALE GENOMIC DNA]</scope>
    <source>
        <strain evidence="7">cv. DUN x IM62</strain>
    </source>
</reference>
<name>A0A022PQ93_ERYGU</name>
<sequence>MKPHAVVIPYPAQGHIAPVLKLAKLLHNNGFFITFVNTEFNHNRLLRSRGPDSVKGLPDFQFKTIPDGLPPPSNSDATQDIPLLSQSISRTCLPPFLDLIGNLNDSPDCPAVSCIVSDGVMSFTLDAADKLGIPEVVFFTTSACGFMAYLHYSELVSRGFVPFKDESCFSNGYLETEIDFIPGMKGIRLRDIPTFIRTTDPDEIMVSYNIVQHENASRAKAVILNTFDELEEEVLSAVRSRFDTVYTIGPLQLLEKEIYGGGGGESIGSNLWKEDMECLDWLDKKQNDAVLYINFGSITPLSPGQMVEFAWGLAQSNHHFLWIIRPDLVDGKGSVLPEGFLEETKGRGLLVGWCPQEKVLAHAAVGGFLTHCGWNSTVETISEGVPMVCWPFFAEQQTNCRYACKEWGIGVEIEGDVTRGKVERMVKVMMEGEEGVVMRKKAAEWKEKACAAAKPGGSSYRNLEKLINVTLLNNGWLY</sequence>
<dbReference type="OMA" id="NENQAHA"/>
<dbReference type="KEGG" id="egt:105949618"/>
<evidence type="ECO:0000256" key="3">
    <source>
        <dbReference type="ARBA" id="ARBA00051003"/>
    </source>
</evidence>
<evidence type="ECO:0000256" key="4">
    <source>
        <dbReference type="RuleBase" id="RU003718"/>
    </source>
</evidence>
<dbReference type="InterPro" id="IPR035595">
    <property type="entry name" value="UDP_glycos_trans_CS"/>
</dbReference>
<evidence type="ECO:0000256" key="5">
    <source>
        <dbReference type="RuleBase" id="RU362057"/>
    </source>
</evidence>
<proteinExistence type="inferred from homology"/>
<dbReference type="InterPro" id="IPR002213">
    <property type="entry name" value="UDP_glucos_trans"/>
</dbReference>
<organism evidence="6 7">
    <name type="scientific">Erythranthe guttata</name>
    <name type="common">Yellow monkey flower</name>
    <name type="synonym">Mimulus guttatus</name>
    <dbReference type="NCBI Taxonomy" id="4155"/>
    <lineage>
        <taxon>Eukaryota</taxon>
        <taxon>Viridiplantae</taxon>
        <taxon>Streptophyta</taxon>
        <taxon>Embryophyta</taxon>
        <taxon>Tracheophyta</taxon>
        <taxon>Spermatophyta</taxon>
        <taxon>Magnoliopsida</taxon>
        <taxon>eudicotyledons</taxon>
        <taxon>Gunneridae</taxon>
        <taxon>Pentapetalae</taxon>
        <taxon>asterids</taxon>
        <taxon>lamiids</taxon>
        <taxon>Lamiales</taxon>
        <taxon>Phrymaceae</taxon>
        <taxon>Erythranthe</taxon>
    </lineage>
</organism>
<protein>
    <recommendedName>
        <fullName evidence="5">Glycosyltransferase</fullName>
        <ecNumber evidence="5">2.4.1.-</ecNumber>
    </recommendedName>
</protein>
<dbReference type="EMBL" id="KI632331">
    <property type="protein sequence ID" value="EYU18467.1"/>
    <property type="molecule type" value="Genomic_DNA"/>
</dbReference>
<dbReference type="CDD" id="cd03784">
    <property type="entry name" value="GT1_Gtf-like"/>
    <property type="match status" value="1"/>
</dbReference>
<dbReference type="AlphaFoldDB" id="A0A022PQ93"/>
<dbReference type="PROSITE" id="PS00375">
    <property type="entry name" value="UDPGT"/>
    <property type="match status" value="1"/>
</dbReference>
<dbReference type="Pfam" id="PF00201">
    <property type="entry name" value="UDPGT"/>
    <property type="match status" value="1"/>
</dbReference>
<dbReference type="PhylomeDB" id="A0A022PQ93"/>
<keyword evidence="2 4" id="KW-0808">Transferase</keyword>
<dbReference type="Gene3D" id="3.40.50.2000">
    <property type="entry name" value="Glycogen Phosphorylase B"/>
    <property type="match status" value="2"/>
</dbReference>
<dbReference type="SUPFAM" id="SSF53756">
    <property type="entry name" value="UDP-Glycosyltransferase/glycogen phosphorylase"/>
    <property type="match status" value="1"/>
</dbReference>
<comment type="similarity">
    <text evidence="1 4">Belongs to the UDP-glycosyltransferase family.</text>
</comment>
<evidence type="ECO:0000313" key="6">
    <source>
        <dbReference type="EMBL" id="EYU18467.1"/>
    </source>
</evidence>
<dbReference type="OrthoDB" id="5835829at2759"/>
<accession>A0A022PQ93</accession>
<dbReference type="Proteomes" id="UP000030748">
    <property type="component" value="Unassembled WGS sequence"/>
</dbReference>
<dbReference type="FunFam" id="3.40.50.2000:FF:000027">
    <property type="entry name" value="Glycosyltransferase"/>
    <property type="match status" value="1"/>
</dbReference>
<evidence type="ECO:0000256" key="1">
    <source>
        <dbReference type="ARBA" id="ARBA00009995"/>
    </source>
</evidence>
<keyword evidence="4" id="KW-0328">Glycosyltransferase</keyword>
<keyword evidence="7" id="KW-1185">Reference proteome</keyword>
<dbReference type="GO" id="GO:0080044">
    <property type="term" value="F:quercetin 7-O-glucosyltransferase activity"/>
    <property type="evidence" value="ECO:0000318"/>
    <property type="project" value="GO_Central"/>
</dbReference>
<evidence type="ECO:0000256" key="2">
    <source>
        <dbReference type="ARBA" id="ARBA00022679"/>
    </source>
</evidence>
<dbReference type="GO" id="GO:0080043">
    <property type="term" value="F:quercetin 3-O-glucosyltransferase activity"/>
    <property type="evidence" value="ECO:0000318"/>
    <property type="project" value="GO_Central"/>
</dbReference>
<evidence type="ECO:0000313" key="7">
    <source>
        <dbReference type="Proteomes" id="UP000030748"/>
    </source>
</evidence>
<dbReference type="EC" id="2.4.1.-" evidence="5"/>